<dbReference type="GO" id="GO:0006081">
    <property type="term" value="P:aldehyde metabolic process"/>
    <property type="evidence" value="ECO:0007669"/>
    <property type="project" value="InterPro"/>
</dbReference>
<proteinExistence type="inferred from homology"/>
<gene>
    <name evidence="9" type="ORF">B0681_01580</name>
</gene>
<evidence type="ECO:0000256" key="5">
    <source>
        <dbReference type="PIRSR" id="PIRSR036492-1"/>
    </source>
</evidence>
<dbReference type="GO" id="GO:0004029">
    <property type="term" value="F:aldehyde dehydrogenase (NAD+) activity"/>
    <property type="evidence" value="ECO:0007669"/>
    <property type="project" value="TreeGrafter"/>
</dbReference>
<feature type="active site" evidence="5 6">
    <location>
        <position position="214"/>
    </location>
</feature>
<dbReference type="EMBL" id="MUYV01000001">
    <property type="protein sequence ID" value="OOS26591.1"/>
    <property type="molecule type" value="Genomic_DNA"/>
</dbReference>
<organism evidence="9 10">
    <name type="scientific">Moraxella porci DSM 25326</name>
    <dbReference type="NCBI Taxonomy" id="573983"/>
    <lineage>
        <taxon>Bacteria</taxon>
        <taxon>Pseudomonadati</taxon>
        <taxon>Pseudomonadota</taxon>
        <taxon>Gammaproteobacteria</taxon>
        <taxon>Moraxellales</taxon>
        <taxon>Moraxellaceae</taxon>
        <taxon>Moraxella</taxon>
    </lineage>
</organism>
<dbReference type="PANTHER" id="PTHR43570:SF20">
    <property type="entry name" value="ALDEHYDE DEHYDROGENASE ALDX-RELATED"/>
    <property type="match status" value="1"/>
</dbReference>
<evidence type="ECO:0000256" key="2">
    <source>
        <dbReference type="ARBA" id="ARBA00023002"/>
    </source>
</evidence>
<evidence type="ECO:0000256" key="3">
    <source>
        <dbReference type="ARBA" id="ARBA00023027"/>
    </source>
</evidence>
<evidence type="ECO:0000313" key="10">
    <source>
        <dbReference type="Proteomes" id="UP000190683"/>
    </source>
</evidence>
<comment type="caution">
    <text evidence="9">The sequence shown here is derived from an EMBL/GenBank/DDBJ whole genome shotgun (WGS) entry which is preliminary data.</text>
</comment>
<reference evidence="9 10" key="1">
    <citation type="submission" date="2017-02" db="EMBL/GenBank/DDBJ databases">
        <title>Draft genome sequence of Moraxella porci CCUG 54912T type strain.</title>
        <authorList>
            <person name="Salva-Serra F."/>
            <person name="Engstrom-Jakobsson H."/>
            <person name="Thorell K."/>
            <person name="Jaen-Luchoro D."/>
            <person name="Gonzales-Siles L."/>
            <person name="Karlsson R."/>
            <person name="Yazdan S."/>
            <person name="Boulund F."/>
            <person name="Johnning A."/>
            <person name="Engstrand L."/>
            <person name="Kristiansson E."/>
            <person name="Moore E."/>
        </authorList>
    </citation>
    <scope>NUCLEOTIDE SEQUENCE [LARGE SCALE GENOMIC DNA]</scope>
    <source>
        <strain evidence="9 10">CCUG 54912</strain>
    </source>
</reference>
<dbReference type="Pfam" id="PF00171">
    <property type="entry name" value="Aldedh"/>
    <property type="match status" value="1"/>
</dbReference>
<evidence type="ECO:0000256" key="7">
    <source>
        <dbReference type="RuleBase" id="RU003345"/>
    </source>
</evidence>
<dbReference type="InterPro" id="IPR016163">
    <property type="entry name" value="Ald_DH_C"/>
</dbReference>
<evidence type="ECO:0000256" key="4">
    <source>
        <dbReference type="PIRNR" id="PIRNR036492"/>
    </source>
</evidence>
<dbReference type="SUPFAM" id="SSF53720">
    <property type="entry name" value="ALDH-like"/>
    <property type="match status" value="1"/>
</dbReference>
<evidence type="ECO:0000256" key="1">
    <source>
        <dbReference type="ARBA" id="ARBA00009986"/>
    </source>
</evidence>
<dbReference type="RefSeq" id="WP_078316984.1">
    <property type="nucleotide sequence ID" value="NZ_MUYV01000001.1"/>
</dbReference>
<keyword evidence="3" id="KW-0520">NAD</keyword>
<dbReference type="PROSITE" id="PS00070">
    <property type="entry name" value="ALDEHYDE_DEHYDR_CYS"/>
    <property type="match status" value="1"/>
</dbReference>
<dbReference type="InterPro" id="IPR015590">
    <property type="entry name" value="Aldehyde_DH_dom"/>
</dbReference>
<dbReference type="InterPro" id="IPR016160">
    <property type="entry name" value="Ald_DH_CS_CYS"/>
</dbReference>
<dbReference type="Gene3D" id="3.40.309.10">
    <property type="entry name" value="Aldehyde Dehydrogenase, Chain A, domain 2"/>
    <property type="match status" value="1"/>
</dbReference>
<dbReference type="Proteomes" id="UP000190683">
    <property type="component" value="Unassembled WGS sequence"/>
</dbReference>
<dbReference type="AlphaFoldDB" id="A0A1T0CWS2"/>
<dbReference type="STRING" id="573983.B0681_01580"/>
<dbReference type="InterPro" id="IPR029510">
    <property type="entry name" value="Ald_DH_CS_GLU"/>
</dbReference>
<evidence type="ECO:0000259" key="8">
    <source>
        <dbReference type="Pfam" id="PF00171"/>
    </source>
</evidence>
<protein>
    <recommendedName>
        <fullName evidence="4">Aldehyde dehydrogenase</fullName>
    </recommendedName>
</protein>
<dbReference type="PIRSF" id="PIRSF036492">
    <property type="entry name" value="ALDH"/>
    <property type="match status" value="1"/>
</dbReference>
<dbReference type="PROSITE" id="PS00687">
    <property type="entry name" value="ALDEHYDE_DEHYDR_GLU"/>
    <property type="match status" value="1"/>
</dbReference>
<feature type="domain" description="Aldehyde dehydrogenase" evidence="8">
    <location>
        <begin position="26"/>
        <end position="442"/>
    </location>
</feature>
<dbReference type="Gene3D" id="3.40.605.10">
    <property type="entry name" value="Aldehyde Dehydrogenase, Chain A, domain 1"/>
    <property type="match status" value="1"/>
</dbReference>
<dbReference type="InterPro" id="IPR016161">
    <property type="entry name" value="Ald_DH/histidinol_DH"/>
</dbReference>
<feature type="active site" evidence="5">
    <location>
        <position position="248"/>
    </location>
</feature>
<keyword evidence="2 4" id="KW-0560">Oxidoreductase</keyword>
<keyword evidence="10" id="KW-1185">Reference proteome</keyword>
<dbReference type="GO" id="GO:0005737">
    <property type="term" value="C:cytoplasm"/>
    <property type="evidence" value="ECO:0007669"/>
    <property type="project" value="TreeGrafter"/>
</dbReference>
<evidence type="ECO:0000313" key="9">
    <source>
        <dbReference type="EMBL" id="OOS26591.1"/>
    </source>
</evidence>
<dbReference type="InterPro" id="IPR016162">
    <property type="entry name" value="Ald_DH_N"/>
</dbReference>
<dbReference type="InterPro" id="IPR012394">
    <property type="entry name" value="Aldehyde_DH_NAD(P)"/>
</dbReference>
<comment type="similarity">
    <text evidence="1 4 7">Belongs to the aldehyde dehydrogenase family.</text>
</comment>
<accession>A0A1T0CWS2</accession>
<sequence length="473" mass="52923">MTTTPAMLDELLLQQQQYFAKHPIPSAAERRHSLDLLKSALLKHQDALIQAINQDYGNRSLTESKIGELLTCIEQIKYYQKHLSRWMRPSKRRIGILHQPASGYVSYEPYGVIGIITPWNYPLVLSMGPLICALAAGNVAMVKLSGASMHFGKVLKSALSEVFLPSQVAVVYGDDISEHFGKLPFDKLIFTGSSVVGRIVMQQAAANLTPVLLELGGKSPAIVHESMPMADAAERLAFGKLWNAGQTCVAPDHLYLPRGKLDEFIDCYQKQVAKMYPTLAKNPDYTSIIHARQYDKLRQLLTDAATKGATIIHINPANDSDEMLKDIRKIPPTIVHGVSDEMLIMQQEIFGPILPIIEYDDIDQVIHTINQGDRPLALYYFDYNKQRGDYIRQWTHSGHFGQNGVVTHVAQDDLPFGGVGASGMGKYHGPEGFYSFSHARSVMYTPKIFGLRLILPPFASKFVLTWIERLFLR</sequence>
<evidence type="ECO:0000256" key="6">
    <source>
        <dbReference type="PROSITE-ProRule" id="PRU10007"/>
    </source>
</evidence>
<dbReference type="CDD" id="cd07133">
    <property type="entry name" value="ALDH_CALDH_CalB"/>
    <property type="match status" value="1"/>
</dbReference>
<name>A0A1T0CWS2_9GAMM</name>
<dbReference type="PANTHER" id="PTHR43570">
    <property type="entry name" value="ALDEHYDE DEHYDROGENASE"/>
    <property type="match status" value="1"/>
</dbReference>